<feature type="chain" id="PRO_5043728055" evidence="1">
    <location>
        <begin position="27"/>
        <end position="194"/>
    </location>
</feature>
<dbReference type="SUPFAM" id="SSF109854">
    <property type="entry name" value="DinB/YfiT-like putative metalloenzymes"/>
    <property type="match status" value="1"/>
</dbReference>
<organism evidence="3">
    <name type="scientific">Telmatobacter sp. DSM 110680</name>
    <dbReference type="NCBI Taxonomy" id="3036704"/>
    <lineage>
        <taxon>Bacteria</taxon>
        <taxon>Pseudomonadati</taxon>
        <taxon>Acidobacteriota</taxon>
        <taxon>Terriglobia</taxon>
        <taxon>Terriglobales</taxon>
        <taxon>Acidobacteriaceae</taxon>
        <taxon>Telmatobacter</taxon>
    </lineage>
</organism>
<feature type="domain" description="DinB-like" evidence="2">
    <location>
        <begin position="52"/>
        <end position="176"/>
    </location>
</feature>
<dbReference type="AlphaFoldDB" id="A0AAU7DMA5"/>
<evidence type="ECO:0000259" key="2">
    <source>
        <dbReference type="Pfam" id="PF12867"/>
    </source>
</evidence>
<reference evidence="3" key="1">
    <citation type="submission" date="2023-03" db="EMBL/GenBank/DDBJ databases">
        <title>Edaphobacter sp.</title>
        <authorList>
            <person name="Huber K.J."/>
            <person name="Papendorf J."/>
            <person name="Pilke C."/>
            <person name="Bunk B."/>
            <person name="Sproeer C."/>
            <person name="Pester M."/>
        </authorList>
    </citation>
    <scope>NUCLEOTIDE SEQUENCE</scope>
    <source>
        <strain evidence="3">DSM 110680</strain>
    </source>
</reference>
<evidence type="ECO:0000256" key="1">
    <source>
        <dbReference type="SAM" id="SignalP"/>
    </source>
</evidence>
<sequence length="194" mass="20428">MNIPTHFAGRILLCCAVAAAPAFAFAQAAAPSKPAVGTQMTPSATYDKLLSGMEKEFVDAAEAMPEDKFNFAPPASAGDFKGVRSFGGQVKHVAEANYYFFGGGMSEADMKAKSDAIEKLTAKADIIQALKDSFTQAHTFIGGITPENAFVMTASGTRGGMSAFGIAHLMDHYGQMVVYLRMNGIVPPASRGSM</sequence>
<dbReference type="Pfam" id="PF12867">
    <property type="entry name" value="DinB_2"/>
    <property type="match status" value="1"/>
</dbReference>
<keyword evidence="1" id="KW-0732">Signal</keyword>
<dbReference type="Gene3D" id="1.20.120.450">
    <property type="entry name" value="dinb family like domain"/>
    <property type="match status" value="1"/>
</dbReference>
<dbReference type="RefSeq" id="WP_348263675.1">
    <property type="nucleotide sequence ID" value="NZ_CP121196.1"/>
</dbReference>
<dbReference type="InterPro" id="IPR034660">
    <property type="entry name" value="DinB/YfiT-like"/>
</dbReference>
<proteinExistence type="predicted"/>
<feature type="signal peptide" evidence="1">
    <location>
        <begin position="1"/>
        <end position="26"/>
    </location>
</feature>
<name>A0AAU7DMA5_9BACT</name>
<dbReference type="EMBL" id="CP121196">
    <property type="protein sequence ID" value="XBH18450.1"/>
    <property type="molecule type" value="Genomic_DNA"/>
</dbReference>
<accession>A0AAU7DMA5</accession>
<gene>
    <name evidence="3" type="ORF">P8935_03730</name>
</gene>
<evidence type="ECO:0000313" key="3">
    <source>
        <dbReference type="EMBL" id="XBH18450.1"/>
    </source>
</evidence>
<dbReference type="InterPro" id="IPR024775">
    <property type="entry name" value="DinB-like"/>
</dbReference>
<protein>
    <submittedName>
        <fullName evidence="3">DinB family protein</fullName>
    </submittedName>
</protein>